<evidence type="ECO:0000256" key="2">
    <source>
        <dbReference type="ARBA" id="ARBA00022705"/>
    </source>
</evidence>
<gene>
    <name evidence="12" type="ORF">SAMN02745221_00584</name>
</gene>
<dbReference type="SUPFAM" id="SSF52540">
    <property type="entry name" value="P-loop containing nucleoside triphosphate hydrolases"/>
    <property type="match status" value="1"/>
</dbReference>
<dbReference type="AlphaFoldDB" id="A0A1M5L941"/>
<keyword evidence="8" id="KW-0413">Isomerase</keyword>
<evidence type="ECO:0000256" key="3">
    <source>
        <dbReference type="ARBA" id="ARBA00022741"/>
    </source>
</evidence>
<dbReference type="EMBL" id="FQWY01000007">
    <property type="protein sequence ID" value="SHG60943.1"/>
    <property type="molecule type" value="Genomic_DNA"/>
</dbReference>
<dbReference type="EC" id="5.6.2.3" evidence="9"/>
<keyword evidence="2" id="KW-0235">DNA replication</keyword>
<comment type="similarity">
    <text evidence="1">Belongs to the helicase family. DnaB subfamily.</text>
</comment>
<dbReference type="RefSeq" id="WP_242938984.1">
    <property type="nucleotide sequence ID" value="NZ_FQWY01000007.1"/>
</dbReference>
<comment type="catalytic activity">
    <reaction evidence="10">
        <text>ATP + H2O = ADP + phosphate + H(+)</text>
        <dbReference type="Rhea" id="RHEA:13065"/>
        <dbReference type="ChEBI" id="CHEBI:15377"/>
        <dbReference type="ChEBI" id="CHEBI:15378"/>
        <dbReference type="ChEBI" id="CHEBI:30616"/>
        <dbReference type="ChEBI" id="CHEBI:43474"/>
        <dbReference type="ChEBI" id="CHEBI:456216"/>
        <dbReference type="EC" id="5.6.2.3"/>
    </reaction>
</comment>
<evidence type="ECO:0000256" key="4">
    <source>
        <dbReference type="ARBA" id="ARBA00022801"/>
    </source>
</evidence>
<organism evidence="12 13">
    <name type="scientific">Thermosyntropha lipolytica DSM 11003</name>
    <dbReference type="NCBI Taxonomy" id="1123382"/>
    <lineage>
        <taxon>Bacteria</taxon>
        <taxon>Bacillati</taxon>
        <taxon>Bacillota</taxon>
        <taxon>Clostridia</taxon>
        <taxon>Eubacteriales</taxon>
        <taxon>Syntrophomonadaceae</taxon>
        <taxon>Thermosyntropha</taxon>
    </lineage>
</organism>
<dbReference type="SUPFAM" id="SSF48024">
    <property type="entry name" value="N-terminal domain of DnaB helicase"/>
    <property type="match status" value="1"/>
</dbReference>
<dbReference type="GO" id="GO:0003677">
    <property type="term" value="F:DNA binding"/>
    <property type="evidence" value="ECO:0007669"/>
    <property type="project" value="UniProtKB-KW"/>
</dbReference>
<dbReference type="GO" id="GO:0005524">
    <property type="term" value="F:ATP binding"/>
    <property type="evidence" value="ECO:0007669"/>
    <property type="project" value="UniProtKB-KW"/>
</dbReference>
<dbReference type="PROSITE" id="PS51199">
    <property type="entry name" value="SF4_HELICASE"/>
    <property type="match status" value="1"/>
</dbReference>
<dbReference type="Proteomes" id="UP000242329">
    <property type="component" value="Unassembled WGS sequence"/>
</dbReference>
<dbReference type="InterPro" id="IPR007694">
    <property type="entry name" value="DNA_helicase_DnaB-like_C"/>
</dbReference>
<evidence type="ECO:0000256" key="5">
    <source>
        <dbReference type="ARBA" id="ARBA00022806"/>
    </source>
</evidence>
<evidence type="ECO:0000256" key="8">
    <source>
        <dbReference type="ARBA" id="ARBA00023235"/>
    </source>
</evidence>
<dbReference type="Gene3D" id="3.40.50.300">
    <property type="entry name" value="P-loop containing nucleotide triphosphate hydrolases"/>
    <property type="match status" value="1"/>
</dbReference>
<dbReference type="InterPro" id="IPR036185">
    <property type="entry name" value="DNA_heli_DnaB-like_N_sf"/>
</dbReference>
<keyword evidence="4" id="KW-0378">Hydrolase</keyword>
<evidence type="ECO:0000256" key="6">
    <source>
        <dbReference type="ARBA" id="ARBA00022840"/>
    </source>
</evidence>
<accession>A0A1M5L941</accession>
<keyword evidence="5 12" id="KW-0347">Helicase</keyword>
<dbReference type="GO" id="GO:0005829">
    <property type="term" value="C:cytosol"/>
    <property type="evidence" value="ECO:0007669"/>
    <property type="project" value="TreeGrafter"/>
</dbReference>
<evidence type="ECO:0000256" key="7">
    <source>
        <dbReference type="ARBA" id="ARBA00023125"/>
    </source>
</evidence>
<dbReference type="Gene3D" id="1.10.860.10">
    <property type="entry name" value="DNAb Helicase, Chain A"/>
    <property type="match status" value="1"/>
</dbReference>
<evidence type="ECO:0000256" key="1">
    <source>
        <dbReference type="ARBA" id="ARBA00008428"/>
    </source>
</evidence>
<dbReference type="PANTHER" id="PTHR30153">
    <property type="entry name" value="REPLICATIVE DNA HELICASE DNAB"/>
    <property type="match status" value="1"/>
</dbReference>
<dbReference type="GO" id="GO:0016787">
    <property type="term" value="F:hydrolase activity"/>
    <property type="evidence" value="ECO:0007669"/>
    <property type="project" value="UniProtKB-KW"/>
</dbReference>
<name>A0A1M5L941_9FIRM</name>
<dbReference type="STRING" id="1123382.SAMN02745221_00584"/>
<proteinExistence type="inferred from homology"/>
<protein>
    <recommendedName>
        <fullName evidence="9">DNA 5'-3' helicase</fullName>
        <ecNumber evidence="9">5.6.2.3</ecNumber>
    </recommendedName>
</protein>
<reference evidence="13" key="1">
    <citation type="submission" date="2016-11" db="EMBL/GenBank/DDBJ databases">
        <authorList>
            <person name="Varghese N."/>
            <person name="Submissions S."/>
        </authorList>
    </citation>
    <scope>NUCLEOTIDE SEQUENCE [LARGE SCALE GENOMIC DNA]</scope>
    <source>
        <strain evidence="13">DSM 11003</strain>
    </source>
</reference>
<keyword evidence="6" id="KW-0067">ATP-binding</keyword>
<keyword evidence="13" id="KW-1185">Reference proteome</keyword>
<evidence type="ECO:0000313" key="12">
    <source>
        <dbReference type="EMBL" id="SHG60943.1"/>
    </source>
</evidence>
<dbReference type="InterPro" id="IPR016136">
    <property type="entry name" value="DNA_helicase_N/primase_C"/>
</dbReference>
<keyword evidence="3" id="KW-0547">Nucleotide-binding</keyword>
<evidence type="ECO:0000313" key="13">
    <source>
        <dbReference type="Proteomes" id="UP000242329"/>
    </source>
</evidence>
<dbReference type="Pfam" id="PF03796">
    <property type="entry name" value="DnaB_C"/>
    <property type="match status" value="1"/>
</dbReference>
<evidence type="ECO:0000256" key="9">
    <source>
        <dbReference type="ARBA" id="ARBA00044969"/>
    </source>
</evidence>
<feature type="domain" description="SF4 helicase" evidence="11">
    <location>
        <begin position="192"/>
        <end position="399"/>
    </location>
</feature>
<sequence>MLARGYEKIQEYLYDLESERRVLSAMLHAEEACIEAHSALVAADFYSPKHATIFELACSLYEREIKPTYVEILKEGHALGILTNPKDIEELKYIAEHYIDDENIKYWIKRVKDKARLRKFEAFLRRSYNLLYENPESDVDDILLAAEEELTNLTALDIDDKIDTPEDLAKLGYEEVEKRFLRYKEIKELNKGVLPLEGLPTGFSSLDNITLGYKPGDLVILGAQTGHGKTAFALHTARAVAVDAGKKVLYLNTEMSRVQIALRWGSILSGIEHERIRKGDINETELSIIFNAYSRLRDSGFYSYPCPNLTPEKTISIARKFKAQKNIDMMIIDYIGRMEKYDPRLSEWQILEQIVKTQKVLAQNLQIVVMCLVQLNPDGTLQGAKRMKNECDLMLRLSPIPKEELAENEELKKYLNPNYYISIEKNRDGKSGVLLPIQFDLKRQIMKDAERIQL</sequence>
<dbReference type="GO" id="GO:0006260">
    <property type="term" value="P:DNA replication"/>
    <property type="evidence" value="ECO:0007669"/>
    <property type="project" value="UniProtKB-KW"/>
</dbReference>
<evidence type="ECO:0000256" key="10">
    <source>
        <dbReference type="ARBA" id="ARBA00048954"/>
    </source>
</evidence>
<dbReference type="PANTHER" id="PTHR30153:SF2">
    <property type="entry name" value="REPLICATIVE DNA HELICASE"/>
    <property type="match status" value="1"/>
</dbReference>
<keyword evidence="7" id="KW-0238">DNA-binding</keyword>
<dbReference type="InterPro" id="IPR007693">
    <property type="entry name" value="DNA_helicase_DnaB-like_N"/>
</dbReference>
<dbReference type="InterPro" id="IPR027417">
    <property type="entry name" value="P-loop_NTPase"/>
</dbReference>
<dbReference type="GO" id="GO:0043139">
    <property type="term" value="F:5'-3' DNA helicase activity"/>
    <property type="evidence" value="ECO:0007669"/>
    <property type="project" value="UniProtKB-EC"/>
</dbReference>
<dbReference type="Pfam" id="PF00772">
    <property type="entry name" value="DnaB"/>
    <property type="match status" value="1"/>
</dbReference>
<evidence type="ECO:0000259" key="11">
    <source>
        <dbReference type="PROSITE" id="PS51199"/>
    </source>
</evidence>